<dbReference type="Proteomes" id="UP000219252">
    <property type="component" value="Unassembled WGS sequence"/>
</dbReference>
<feature type="transmembrane region" description="Helical" evidence="1">
    <location>
        <begin position="111"/>
        <end position="128"/>
    </location>
</feature>
<keyword evidence="1" id="KW-0812">Transmembrane</keyword>
<keyword evidence="1" id="KW-1133">Transmembrane helix</keyword>
<feature type="transmembrane region" description="Helical" evidence="1">
    <location>
        <begin position="39"/>
        <end position="56"/>
    </location>
</feature>
<dbReference type="PROSITE" id="PS51257">
    <property type="entry name" value="PROKAR_LIPOPROTEIN"/>
    <property type="match status" value="1"/>
</dbReference>
<dbReference type="EMBL" id="OBQC01000002">
    <property type="protein sequence ID" value="SOC36557.1"/>
    <property type="molecule type" value="Genomic_DNA"/>
</dbReference>
<reference evidence="3" key="1">
    <citation type="submission" date="2017-08" db="EMBL/GenBank/DDBJ databases">
        <authorList>
            <person name="Varghese N."/>
            <person name="Submissions S."/>
        </authorList>
    </citation>
    <scope>NUCLEOTIDE SEQUENCE [LARGE SCALE GENOMIC DNA]</scope>
    <source>
        <strain evidence="3">JC23</strain>
    </source>
</reference>
<accession>A0A285U4E7</accession>
<dbReference type="AlphaFoldDB" id="A0A285U4E7"/>
<proteinExistence type="predicted"/>
<organism evidence="2 3">
    <name type="scientific">Ureibacillus acetophenoni</name>
    <dbReference type="NCBI Taxonomy" id="614649"/>
    <lineage>
        <taxon>Bacteria</taxon>
        <taxon>Bacillati</taxon>
        <taxon>Bacillota</taxon>
        <taxon>Bacilli</taxon>
        <taxon>Bacillales</taxon>
        <taxon>Caryophanaceae</taxon>
        <taxon>Ureibacillus</taxon>
    </lineage>
</organism>
<evidence type="ECO:0000313" key="2">
    <source>
        <dbReference type="EMBL" id="SOC36557.1"/>
    </source>
</evidence>
<keyword evidence="1" id="KW-0472">Membrane</keyword>
<sequence>MLRAVNKYVQNSLVAIMMACSVTALFSSTSFSWAKFEILHIPIIFIISLVGSLFISEDVRNSFKKVLRFEKRKDQRPIWEVGVGMIFFFVQIGIVEVFFRSLMTPDLGGMPLYIVISFMNAFLATVIYEEVIYTKITKQGNTNKPTVK</sequence>
<feature type="transmembrane region" description="Helical" evidence="1">
    <location>
        <begin position="77"/>
        <end position="99"/>
    </location>
</feature>
<gene>
    <name evidence="2" type="ORF">SAMN05877842_102482</name>
</gene>
<evidence type="ECO:0000313" key="3">
    <source>
        <dbReference type="Proteomes" id="UP000219252"/>
    </source>
</evidence>
<feature type="transmembrane region" description="Helical" evidence="1">
    <location>
        <begin position="12"/>
        <end position="33"/>
    </location>
</feature>
<protein>
    <submittedName>
        <fullName evidence="2">Uncharacterized protein</fullName>
    </submittedName>
</protein>
<name>A0A285U4E7_9BACL</name>
<dbReference type="RefSeq" id="WP_235864522.1">
    <property type="nucleotide sequence ID" value="NZ_OBQC01000002.1"/>
</dbReference>
<keyword evidence="3" id="KW-1185">Reference proteome</keyword>
<evidence type="ECO:0000256" key="1">
    <source>
        <dbReference type="SAM" id="Phobius"/>
    </source>
</evidence>